<dbReference type="Proteomes" id="UP000237347">
    <property type="component" value="Unassembled WGS sequence"/>
</dbReference>
<protein>
    <submittedName>
        <fullName evidence="2">Eg45-like domain containing protein 1</fullName>
    </submittedName>
</protein>
<organism evidence="2 3">
    <name type="scientific">Quercus suber</name>
    <name type="common">Cork oak</name>
    <dbReference type="NCBI Taxonomy" id="58331"/>
    <lineage>
        <taxon>Eukaryota</taxon>
        <taxon>Viridiplantae</taxon>
        <taxon>Streptophyta</taxon>
        <taxon>Embryophyta</taxon>
        <taxon>Tracheophyta</taxon>
        <taxon>Spermatophyta</taxon>
        <taxon>Magnoliopsida</taxon>
        <taxon>eudicotyledons</taxon>
        <taxon>Gunneridae</taxon>
        <taxon>Pentapetalae</taxon>
        <taxon>rosids</taxon>
        <taxon>fabids</taxon>
        <taxon>Fagales</taxon>
        <taxon>Fagaceae</taxon>
        <taxon>Quercus</taxon>
    </lineage>
</organism>
<gene>
    <name evidence="2" type="primary">EGC1_0</name>
    <name evidence="2" type="ORF">CFP56_031197</name>
</gene>
<dbReference type="InterPro" id="IPR009009">
    <property type="entry name" value="RlpA-like_DPBB"/>
</dbReference>
<dbReference type="Gene3D" id="2.40.40.10">
    <property type="entry name" value="RlpA-like domain"/>
    <property type="match status" value="1"/>
</dbReference>
<dbReference type="Pfam" id="PF03330">
    <property type="entry name" value="DPBB_1"/>
    <property type="match status" value="1"/>
</dbReference>
<sequence>MTIETTHCWNSMLMNEAEGLAIIPNAVVERTMVAPFREGLETEFPSSNLFASAGEGIWDNGAACGRRYLVRCISAAHPRTCKPGQTIQIKIVDRALTSVSRPSRNGATMVLSTTAFGMIANPSASFINIEFQQV</sequence>
<feature type="domain" description="Expansin-like EG45" evidence="1">
    <location>
        <begin position="36"/>
        <end position="134"/>
    </location>
</feature>
<dbReference type="InterPro" id="IPR036908">
    <property type="entry name" value="RlpA-like_sf"/>
</dbReference>
<evidence type="ECO:0000259" key="1">
    <source>
        <dbReference type="PROSITE" id="PS50842"/>
    </source>
</evidence>
<dbReference type="AlphaFoldDB" id="A0AAW0JJY1"/>
<name>A0AAW0JJY1_QUESU</name>
<keyword evidence="3" id="KW-1185">Reference proteome</keyword>
<dbReference type="CDD" id="cd22269">
    <property type="entry name" value="DPBB_EG45-like"/>
    <property type="match status" value="1"/>
</dbReference>
<evidence type="ECO:0000313" key="3">
    <source>
        <dbReference type="Proteomes" id="UP000237347"/>
    </source>
</evidence>
<evidence type="ECO:0000313" key="2">
    <source>
        <dbReference type="EMBL" id="KAK7827313.1"/>
    </source>
</evidence>
<dbReference type="PANTHER" id="PTHR47480:SF1">
    <property type="entry name" value="EG45-LIKE DOMAIN CONTAINING PROTEIN 1"/>
    <property type="match status" value="1"/>
</dbReference>
<proteinExistence type="predicted"/>
<reference evidence="2 3" key="1">
    <citation type="journal article" date="2018" name="Sci. Data">
        <title>The draft genome sequence of cork oak.</title>
        <authorList>
            <person name="Ramos A.M."/>
            <person name="Usie A."/>
            <person name="Barbosa P."/>
            <person name="Barros P.M."/>
            <person name="Capote T."/>
            <person name="Chaves I."/>
            <person name="Simoes F."/>
            <person name="Abreu I."/>
            <person name="Carrasquinho I."/>
            <person name="Faro C."/>
            <person name="Guimaraes J.B."/>
            <person name="Mendonca D."/>
            <person name="Nobrega F."/>
            <person name="Rodrigues L."/>
            <person name="Saibo N.J.M."/>
            <person name="Varela M.C."/>
            <person name="Egas C."/>
            <person name="Matos J."/>
            <person name="Miguel C.M."/>
            <person name="Oliveira M.M."/>
            <person name="Ricardo C.P."/>
            <person name="Goncalves S."/>
        </authorList>
    </citation>
    <scope>NUCLEOTIDE SEQUENCE [LARGE SCALE GENOMIC DNA]</scope>
    <source>
        <strain evidence="3">cv. HL8</strain>
    </source>
</reference>
<accession>A0AAW0JJY1</accession>
<dbReference type="PROSITE" id="PS50842">
    <property type="entry name" value="EXPANSIN_EG45"/>
    <property type="match status" value="1"/>
</dbReference>
<dbReference type="PANTHER" id="PTHR47480">
    <property type="entry name" value="EG45-LIKE DOMAIN CONTAINING PROTEIN"/>
    <property type="match status" value="1"/>
</dbReference>
<dbReference type="EMBL" id="PKMF04000523">
    <property type="protein sequence ID" value="KAK7827313.1"/>
    <property type="molecule type" value="Genomic_DNA"/>
</dbReference>
<dbReference type="SUPFAM" id="SSF50685">
    <property type="entry name" value="Barwin-like endoglucanases"/>
    <property type="match status" value="1"/>
</dbReference>
<dbReference type="InterPro" id="IPR007112">
    <property type="entry name" value="Expansin/allergen_DPBB_dom"/>
</dbReference>
<comment type="caution">
    <text evidence="2">The sequence shown here is derived from an EMBL/GenBank/DDBJ whole genome shotgun (WGS) entry which is preliminary data.</text>
</comment>